<feature type="transmembrane region" description="Helical" evidence="9">
    <location>
        <begin position="118"/>
        <end position="138"/>
    </location>
</feature>
<dbReference type="GO" id="GO:0043001">
    <property type="term" value="P:Golgi to plasma membrane protein transport"/>
    <property type="evidence" value="ECO:0007669"/>
    <property type="project" value="TreeGrafter"/>
</dbReference>
<keyword evidence="5" id="KW-0653">Protein transport</keyword>
<keyword evidence="4 9" id="KW-0812">Transmembrane</keyword>
<dbReference type="RefSeq" id="XP_009494060.1">
    <property type="nucleotide sequence ID" value="XM_009495785.1"/>
</dbReference>
<organism evidence="10">
    <name type="scientific">Fonticula alba</name>
    <name type="common">Slime mold</name>
    <dbReference type="NCBI Taxonomy" id="691883"/>
    <lineage>
        <taxon>Eukaryota</taxon>
        <taxon>Rotosphaerida</taxon>
        <taxon>Fonticulaceae</taxon>
        <taxon>Fonticula</taxon>
    </lineage>
</organism>
<evidence type="ECO:0000313" key="10">
    <source>
        <dbReference type="EMBL" id="KCV70938.1"/>
    </source>
</evidence>
<dbReference type="OrthoDB" id="542931at2759"/>
<dbReference type="GO" id="GO:0000139">
    <property type="term" value="C:Golgi membrane"/>
    <property type="evidence" value="ECO:0007669"/>
    <property type="project" value="UniProtKB-SubCell"/>
</dbReference>
<keyword evidence="11" id="KW-1185">Reference proteome</keyword>
<keyword evidence="6 9" id="KW-1133">Transmembrane helix</keyword>
<evidence type="ECO:0000313" key="11">
    <source>
        <dbReference type="Proteomes" id="UP000030693"/>
    </source>
</evidence>
<dbReference type="EMBL" id="KB932203">
    <property type="protein sequence ID" value="KCV70938.1"/>
    <property type="molecule type" value="Genomic_DNA"/>
</dbReference>
<dbReference type="RefSeq" id="XP_009494061.1">
    <property type="nucleotide sequence ID" value="XM_009495786.1"/>
</dbReference>
<evidence type="ECO:0000256" key="2">
    <source>
        <dbReference type="ARBA" id="ARBA00008160"/>
    </source>
</evidence>
<comment type="subcellular location">
    <subcellularLocation>
        <location evidence="1">Golgi apparatus membrane</location>
        <topology evidence="1">Multi-pass membrane protein</topology>
    </subcellularLocation>
</comment>
<feature type="transmembrane region" description="Helical" evidence="9">
    <location>
        <begin position="150"/>
        <end position="171"/>
    </location>
</feature>
<dbReference type="GO" id="GO:0006895">
    <property type="term" value="P:Golgi to endosome transport"/>
    <property type="evidence" value="ECO:0007669"/>
    <property type="project" value="TreeGrafter"/>
</dbReference>
<reference evidence="10" key="1">
    <citation type="submission" date="2013-04" db="EMBL/GenBank/DDBJ databases">
        <title>The Genome Sequence of Fonticula alba ATCC 38817.</title>
        <authorList>
            <consortium name="The Broad Institute Genomics Platform"/>
            <person name="Russ C."/>
            <person name="Cuomo C."/>
            <person name="Burger G."/>
            <person name="Gray M.W."/>
            <person name="Holland P.W.H."/>
            <person name="King N."/>
            <person name="Lang F.B.F."/>
            <person name="Roger A.J."/>
            <person name="Ruiz-Trillo I."/>
            <person name="Brown M."/>
            <person name="Walker B."/>
            <person name="Young S."/>
            <person name="Zeng Q."/>
            <person name="Gargeya S."/>
            <person name="Fitzgerald M."/>
            <person name="Haas B."/>
            <person name="Abouelleil A."/>
            <person name="Allen A.W."/>
            <person name="Alvarado L."/>
            <person name="Arachchi H.M."/>
            <person name="Berlin A.M."/>
            <person name="Chapman S.B."/>
            <person name="Gainer-Dewar J."/>
            <person name="Goldberg J."/>
            <person name="Griggs A."/>
            <person name="Gujja S."/>
            <person name="Hansen M."/>
            <person name="Howarth C."/>
            <person name="Imamovic A."/>
            <person name="Ireland A."/>
            <person name="Larimer J."/>
            <person name="McCowan C."/>
            <person name="Murphy C."/>
            <person name="Pearson M."/>
            <person name="Poon T.W."/>
            <person name="Priest M."/>
            <person name="Roberts A."/>
            <person name="Saif S."/>
            <person name="Shea T."/>
            <person name="Sisk P."/>
            <person name="Sykes S."/>
            <person name="Wortman J."/>
            <person name="Nusbaum C."/>
            <person name="Birren B."/>
        </authorList>
    </citation>
    <scope>NUCLEOTIDE SEQUENCE [LARGE SCALE GENOMIC DNA]</scope>
    <source>
        <strain evidence="10">ATCC 38817</strain>
    </source>
</reference>
<dbReference type="GO" id="GO:0005829">
    <property type="term" value="C:cytosol"/>
    <property type="evidence" value="ECO:0007669"/>
    <property type="project" value="GOC"/>
</dbReference>
<dbReference type="GO" id="GO:0034067">
    <property type="term" value="P:protein localization to Golgi apparatus"/>
    <property type="evidence" value="ECO:0007669"/>
    <property type="project" value="TreeGrafter"/>
</dbReference>
<evidence type="ECO:0000256" key="9">
    <source>
        <dbReference type="SAM" id="Phobius"/>
    </source>
</evidence>
<evidence type="ECO:0000256" key="8">
    <source>
        <dbReference type="ARBA" id="ARBA00023136"/>
    </source>
</evidence>
<feature type="transmembrane region" description="Helical" evidence="9">
    <location>
        <begin position="213"/>
        <end position="236"/>
    </location>
</feature>
<dbReference type="STRING" id="691883.A0A058ZAD8"/>
<dbReference type="AlphaFoldDB" id="A0A058ZAD8"/>
<dbReference type="EMBL" id="KB932203">
    <property type="protein sequence ID" value="KCV70937.1"/>
    <property type="molecule type" value="Genomic_DNA"/>
</dbReference>
<accession>A0A058ZAD8</accession>
<dbReference type="PANTHER" id="PTHR12952:SF0">
    <property type="entry name" value="PROTEIN SYS1 HOMOLOG"/>
    <property type="match status" value="1"/>
</dbReference>
<dbReference type="PANTHER" id="PTHR12952">
    <property type="entry name" value="SYS1"/>
    <property type="match status" value="1"/>
</dbReference>
<dbReference type="Pfam" id="PF09801">
    <property type="entry name" value="SYS1"/>
    <property type="match status" value="1"/>
</dbReference>
<keyword evidence="7" id="KW-0333">Golgi apparatus</keyword>
<dbReference type="GO" id="GO:0005802">
    <property type="term" value="C:trans-Golgi network"/>
    <property type="evidence" value="ECO:0007669"/>
    <property type="project" value="TreeGrafter"/>
</dbReference>
<name>A0A058ZAD8_FONAL</name>
<evidence type="ECO:0000256" key="5">
    <source>
        <dbReference type="ARBA" id="ARBA00022927"/>
    </source>
</evidence>
<evidence type="ECO:0000256" key="6">
    <source>
        <dbReference type="ARBA" id="ARBA00022989"/>
    </source>
</evidence>
<evidence type="ECO:0000256" key="7">
    <source>
        <dbReference type="ARBA" id="ARBA00023034"/>
    </source>
</evidence>
<gene>
    <name evidence="10" type="ORF">H696_01885</name>
</gene>
<keyword evidence="8 9" id="KW-0472">Membrane</keyword>
<evidence type="ECO:0000256" key="1">
    <source>
        <dbReference type="ARBA" id="ARBA00004653"/>
    </source>
</evidence>
<comment type="similarity">
    <text evidence="2">Belongs to the SYS1 family.</text>
</comment>
<dbReference type="InterPro" id="IPR019185">
    <property type="entry name" value="Integral_membrane_SYS1-rel"/>
</dbReference>
<dbReference type="Proteomes" id="UP000030693">
    <property type="component" value="Unassembled WGS sequence"/>
</dbReference>
<keyword evidence="3" id="KW-0813">Transport</keyword>
<protein>
    <submittedName>
        <fullName evidence="10">Uncharacterized protein</fullName>
    </submittedName>
</protein>
<evidence type="ECO:0000256" key="4">
    <source>
        <dbReference type="ARBA" id="ARBA00022692"/>
    </source>
</evidence>
<evidence type="ECO:0000256" key="3">
    <source>
        <dbReference type="ARBA" id="ARBA00022448"/>
    </source>
</evidence>
<sequence>MSPHLAAKLADAGAAGPATPSAGGAPASKNQFRATIRDPLVTLAQIVALQCVFYVAFGLCVAVLALVYGSLLGPSHAGPWYTATPGATGAGPGGRALTAGLELAWLFDSRVMRFSSPLGWLVAFAQLAACALISITFPQIVERSKSCLDFVATMYIIHMVACFLFPASALGPPGTPLRGPPGQIILPGTSSGSSWASSSTTGQAGLGIGHTLFIFPISGLWWATALVGLVVCTLLAERLCIARELEPISFNSAADQHGSGSPV</sequence>
<feature type="transmembrane region" description="Helical" evidence="9">
    <location>
        <begin position="40"/>
        <end position="68"/>
    </location>
</feature>
<dbReference type="GeneID" id="20526610"/>
<proteinExistence type="inferred from homology"/>